<feature type="transmembrane region" description="Helical" evidence="1">
    <location>
        <begin position="64"/>
        <end position="86"/>
    </location>
</feature>
<evidence type="ECO:0000313" key="3">
    <source>
        <dbReference type="Proteomes" id="UP000304382"/>
    </source>
</evidence>
<dbReference type="OrthoDB" id="320072at2157"/>
<dbReference type="AlphaFoldDB" id="A0A4C2ECT2"/>
<proteinExistence type="predicted"/>
<gene>
    <name evidence="2" type="ORF">Harman_00090</name>
</gene>
<evidence type="ECO:0000313" key="2">
    <source>
        <dbReference type="EMBL" id="GCF12074.1"/>
    </source>
</evidence>
<dbReference type="RefSeq" id="WP_137681798.1">
    <property type="nucleotide sequence ID" value="NZ_BIXZ01000001.1"/>
</dbReference>
<reference evidence="2 3" key="1">
    <citation type="submission" date="2019-02" db="EMBL/GenBank/DDBJ databases">
        <title>Haloarcula mannanilyticum sp. nov., a mannan degrading haloarchaeon isolated from commercial salt.</title>
        <authorList>
            <person name="Enomoto S."/>
            <person name="Shimane Y."/>
            <person name="Kamekura M."/>
            <person name="Ito T."/>
            <person name="Moriya O."/>
            <person name="Ihara K."/>
            <person name="Takahashi-Ando N."/>
            <person name="Fukushima Y."/>
            <person name="Yoshida Y."/>
            <person name="Usama R."/>
            <person name="Takai K."/>
            <person name="Minegishi H."/>
        </authorList>
    </citation>
    <scope>NUCLEOTIDE SEQUENCE [LARGE SCALE GENOMIC DNA]</scope>
    <source>
        <strain evidence="2 3">MD130-1</strain>
    </source>
</reference>
<accession>A0A4C2ECT2</accession>
<organism evidence="2 3">
    <name type="scientific">Haloarcula mannanilytica</name>
    <dbReference type="NCBI Taxonomy" id="2509225"/>
    <lineage>
        <taxon>Archaea</taxon>
        <taxon>Methanobacteriati</taxon>
        <taxon>Methanobacteriota</taxon>
        <taxon>Stenosarchaea group</taxon>
        <taxon>Halobacteria</taxon>
        <taxon>Halobacteriales</taxon>
        <taxon>Haloarculaceae</taxon>
        <taxon>Haloarcula</taxon>
    </lineage>
</organism>
<name>A0A4C2ECT2_9EURY</name>
<comment type="caution">
    <text evidence="2">The sequence shown here is derived from an EMBL/GenBank/DDBJ whole genome shotgun (WGS) entry which is preliminary data.</text>
</comment>
<keyword evidence="3" id="KW-1185">Reference proteome</keyword>
<dbReference type="Proteomes" id="UP000304382">
    <property type="component" value="Unassembled WGS sequence"/>
</dbReference>
<dbReference type="EMBL" id="BIXZ01000001">
    <property type="protein sequence ID" value="GCF12074.1"/>
    <property type="molecule type" value="Genomic_DNA"/>
</dbReference>
<evidence type="ECO:0000256" key="1">
    <source>
        <dbReference type="SAM" id="Phobius"/>
    </source>
</evidence>
<keyword evidence="1" id="KW-0812">Transmembrane</keyword>
<feature type="transmembrane region" description="Helical" evidence="1">
    <location>
        <begin position="107"/>
        <end position="129"/>
    </location>
</feature>
<sequence length="137" mass="14337">MTGVISNADDSANGRSRIALLKQYSLQASVGMVALALLCVEPAAAQDIGEEFCQTEMAVTIKNIFMLIQFGGPLVGGTLALGAAVATPMVRQSDMKMELKQIRTQGLVWGVIVAPLATTIIQFLLTSVVSGGTSCSF</sequence>
<protein>
    <submittedName>
        <fullName evidence="2">Uncharacterized protein</fullName>
    </submittedName>
</protein>
<keyword evidence="1" id="KW-1133">Transmembrane helix</keyword>
<keyword evidence="1" id="KW-0472">Membrane</keyword>